<feature type="transmembrane region" description="Helical" evidence="1">
    <location>
        <begin position="199"/>
        <end position="217"/>
    </location>
</feature>
<dbReference type="InterPro" id="IPR037185">
    <property type="entry name" value="EmrE-like"/>
</dbReference>
<dbReference type="RefSeq" id="WP_366486459.1">
    <property type="nucleotide sequence ID" value="NZ_FQWZ01000006.1"/>
</dbReference>
<dbReference type="Pfam" id="PF00892">
    <property type="entry name" value="EamA"/>
    <property type="match status" value="1"/>
</dbReference>
<feature type="transmembrane region" description="Helical" evidence="1">
    <location>
        <begin position="38"/>
        <end position="56"/>
    </location>
</feature>
<feature type="transmembrane region" description="Helical" evidence="1">
    <location>
        <begin position="254"/>
        <end position="271"/>
    </location>
</feature>
<dbReference type="Proteomes" id="UP000199758">
    <property type="component" value="Unassembled WGS sequence"/>
</dbReference>
<keyword evidence="4" id="KW-1185">Reference proteome</keyword>
<dbReference type="PANTHER" id="PTHR22911">
    <property type="entry name" value="ACYL-MALONYL CONDENSING ENZYME-RELATED"/>
    <property type="match status" value="1"/>
</dbReference>
<reference evidence="3 4" key="1">
    <citation type="submission" date="2016-11" db="EMBL/GenBank/DDBJ databases">
        <authorList>
            <person name="Jaros S."/>
            <person name="Januszkiewicz K."/>
            <person name="Wedrychowicz H."/>
        </authorList>
    </citation>
    <scope>NUCLEOTIDE SEQUENCE [LARGE SCALE GENOMIC DNA]</scope>
    <source>
        <strain evidence="3 4">CGMCC 1.7049</strain>
    </source>
</reference>
<organism evidence="3 4">
    <name type="scientific">Hydrocarboniphaga daqingensis</name>
    <dbReference type="NCBI Taxonomy" id="490188"/>
    <lineage>
        <taxon>Bacteria</taxon>
        <taxon>Pseudomonadati</taxon>
        <taxon>Pseudomonadota</taxon>
        <taxon>Gammaproteobacteria</taxon>
        <taxon>Nevskiales</taxon>
        <taxon>Nevskiaceae</taxon>
        <taxon>Hydrocarboniphaga</taxon>
    </lineage>
</organism>
<sequence>MLMMLVAVGLLSLMDGGLKLLAARYPPLQVAFLRGASSLPFVLVWVGSSVGFASLLRVRWPLHLLRGVIAVAMMSSFAYALRTLPLSTAYTLFFVAPLIITALSGPLLGERVGVARWLAIACGFAGTLVVLRPTGEGLMSWAGLAVLAAATGYALSAISVRVLGRSDSTQSMVFWLLTLLSFGAGLLALPGWVPIERGDAGVIVGVGLCGALGQWAITEAFARAQASVIAPLEYSALAWGLALDLLLWQQLPDAITWLGGTIIVGSGLYLIRRESDESAIAARAATDPPA</sequence>
<proteinExistence type="predicted"/>
<keyword evidence="1" id="KW-0472">Membrane</keyword>
<dbReference type="SUPFAM" id="SSF103481">
    <property type="entry name" value="Multidrug resistance efflux transporter EmrE"/>
    <property type="match status" value="2"/>
</dbReference>
<dbReference type="InterPro" id="IPR000620">
    <property type="entry name" value="EamA_dom"/>
</dbReference>
<dbReference type="STRING" id="490188.SAMN04488068_2788"/>
<keyword evidence="1" id="KW-0812">Transmembrane</keyword>
<dbReference type="EMBL" id="FQWZ01000006">
    <property type="protein sequence ID" value="SHH16722.1"/>
    <property type="molecule type" value="Genomic_DNA"/>
</dbReference>
<evidence type="ECO:0000313" key="3">
    <source>
        <dbReference type="EMBL" id="SHH16722.1"/>
    </source>
</evidence>
<feature type="domain" description="EamA" evidence="2">
    <location>
        <begin position="2"/>
        <end position="131"/>
    </location>
</feature>
<evidence type="ECO:0000256" key="1">
    <source>
        <dbReference type="SAM" id="Phobius"/>
    </source>
</evidence>
<accession>A0A1M5QRK1</accession>
<keyword evidence="1" id="KW-1133">Transmembrane helix</keyword>
<dbReference type="PANTHER" id="PTHR22911:SF103">
    <property type="entry name" value="BLR2811 PROTEIN"/>
    <property type="match status" value="1"/>
</dbReference>
<dbReference type="Gene3D" id="1.10.3730.20">
    <property type="match status" value="1"/>
</dbReference>
<feature type="transmembrane region" description="Helical" evidence="1">
    <location>
        <begin position="63"/>
        <end position="81"/>
    </location>
</feature>
<feature type="transmembrane region" description="Helical" evidence="1">
    <location>
        <begin position="87"/>
        <end position="107"/>
    </location>
</feature>
<protein>
    <submittedName>
        <fullName evidence="3">EamA-like transporter family protein</fullName>
    </submittedName>
</protein>
<dbReference type="GO" id="GO:0016020">
    <property type="term" value="C:membrane"/>
    <property type="evidence" value="ECO:0007669"/>
    <property type="project" value="InterPro"/>
</dbReference>
<feature type="transmembrane region" description="Helical" evidence="1">
    <location>
        <begin position="114"/>
        <end position="132"/>
    </location>
</feature>
<evidence type="ECO:0000259" key="2">
    <source>
        <dbReference type="Pfam" id="PF00892"/>
    </source>
</evidence>
<name>A0A1M5QRK1_9GAMM</name>
<evidence type="ECO:0000313" key="4">
    <source>
        <dbReference type="Proteomes" id="UP000199758"/>
    </source>
</evidence>
<feature type="transmembrane region" description="Helical" evidence="1">
    <location>
        <begin position="172"/>
        <end position="193"/>
    </location>
</feature>
<dbReference type="AlphaFoldDB" id="A0A1M5QRK1"/>
<feature type="transmembrane region" description="Helical" evidence="1">
    <location>
        <begin position="138"/>
        <end position="160"/>
    </location>
</feature>
<gene>
    <name evidence="3" type="ORF">SAMN04488068_2788</name>
</gene>